<evidence type="ECO:0000256" key="2">
    <source>
        <dbReference type="ARBA" id="ARBA00022525"/>
    </source>
</evidence>
<dbReference type="InterPro" id="IPR050557">
    <property type="entry name" value="RTX_toxin/Mannuronan_C5-epim"/>
</dbReference>
<feature type="compositionally biased region" description="Acidic residues" evidence="3">
    <location>
        <begin position="20"/>
        <end position="45"/>
    </location>
</feature>
<gene>
    <name evidence="4" type="ORF">ACFFII_08780</name>
</gene>
<evidence type="ECO:0000313" key="4">
    <source>
        <dbReference type="EMBL" id="MFC0340854.1"/>
    </source>
</evidence>
<comment type="caution">
    <text evidence="4">The sequence shown here is derived from an EMBL/GenBank/DDBJ whole genome shotgun (WGS) entry which is preliminary data.</text>
</comment>
<dbReference type="Gene3D" id="2.150.10.10">
    <property type="entry name" value="Serralysin-like metalloprotease, C-terminal"/>
    <property type="match status" value="2"/>
</dbReference>
<dbReference type="Proteomes" id="UP001589799">
    <property type="component" value="Unassembled WGS sequence"/>
</dbReference>
<reference evidence="4 5" key="1">
    <citation type="submission" date="2024-09" db="EMBL/GenBank/DDBJ databases">
        <authorList>
            <person name="Sun Q."/>
            <person name="Mori K."/>
        </authorList>
    </citation>
    <scope>NUCLEOTIDE SEQUENCE [LARGE SCALE GENOMIC DNA]</scope>
    <source>
        <strain evidence="4 5">KCTC 22789</strain>
    </source>
</reference>
<accession>A0ABV6I3N9</accession>
<sequence>MYLLLLGALGIAALGSLMSSDDDEEFDTGEDIPDLPITDGDDSSEEITGTDGAEIIRGFEGRDTIDGGAGDDWIYAGTGDDSVIADAGDDRVFLGSGDDVYGAPGSGIDEGNDWIEGGSGDDTITVNGGNHEVWGDDSDDDEEGDDLLTAEGGQVTLRGGDGDDTLAANDGGSGDPSVVDVLYGGDGDDELTLGAGDTGDGGDGDDRFVMDAELESAARIVDWNRDNDEIVVSYVGSPDNPPEVDVVQSGADAHLVVDGRVVAVLQDTDADEVGNIDLVARASSAGQPA</sequence>
<dbReference type="PRINTS" id="PR00313">
    <property type="entry name" value="CABNDNGRPT"/>
</dbReference>
<evidence type="ECO:0000313" key="5">
    <source>
        <dbReference type="Proteomes" id="UP001589799"/>
    </source>
</evidence>
<proteinExistence type="predicted"/>
<feature type="region of interest" description="Disordered" evidence="3">
    <location>
        <begin position="153"/>
        <end position="175"/>
    </location>
</feature>
<evidence type="ECO:0000256" key="1">
    <source>
        <dbReference type="ARBA" id="ARBA00004613"/>
    </source>
</evidence>
<protein>
    <submittedName>
        <fullName evidence="4">Calcium-binding protein</fullName>
    </submittedName>
</protein>
<keyword evidence="2" id="KW-0964">Secreted</keyword>
<organism evidence="4 5">
    <name type="scientific">Paracoccus niistensis</name>
    <dbReference type="NCBI Taxonomy" id="632935"/>
    <lineage>
        <taxon>Bacteria</taxon>
        <taxon>Pseudomonadati</taxon>
        <taxon>Pseudomonadota</taxon>
        <taxon>Alphaproteobacteria</taxon>
        <taxon>Rhodobacterales</taxon>
        <taxon>Paracoccaceae</taxon>
        <taxon>Paracoccus</taxon>
    </lineage>
</organism>
<dbReference type="PANTHER" id="PTHR38340:SF1">
    <property type="entry name" value="S-LAYER PROTEIN"/>
    <property type="match status" value="1"/>
</dbReference>
<dbReference type="Pfam" id="PF00353">
    <property type="entry name" value="HemolysinCabind"/>
    <property type="match status" value="4"/>
</dbReference>
<dbReference type="EMBL" id="JBHLWE010000029">
    <property type="protein sequence ID" value="MFC0340854.1"/>
    <property type="molecule type" value="Genomic_DNA"/>
</dbReference>
<dbReference type="SUPFAM" id="SSF51120">
    <property type="entry name" value="beta-Roll"/>
    <property type="match status" value="2"/>
</dbReference>
<dbReference type="InterPro" id="IPR011049">
    <property type="entry name" value="Serralysin-like_metalloprot_C"/>
</dbReference>
<dbReference type="PANTHER" id="PTHR38340">
    <property type="entry name" value="S-LAYER PROTEIN"/>
    <property type="match status" value="1"/>
</dbReference>
<feature type="region of interest" description="Disordered" evidence="3">
    <location>
        <begin position="20"/>
        <end position="62"/>
    </location>
</feature>
<keyword evidence="5" id="KW-1185">Reference proteome</keyword>
<dbReference type="InterPro" id="IPR001343">
    <property type="entry name" value="Hemolysn_Ca-bd"/>
</dbReference>
<name>A0ABV6I3N9_9RHOB</name>
<comment type="subcellular location">
    <subcellularLocation>
        <location evidence="1">Secreted</location>
    </subcellularLocation>
</comment>
<evidence type="ECO:0000256" key="3">
    <source>
        <dbReference type="SAM" id="MobiDB-lite"/>
    </source>
</evidence>